<evidence type="ECO:0000256" key="4">
    <source>
        <dbReference type="ARBA" id="ARBA00023136"/>
    </source>
</evidence>
<keyword evidence="7" id="KW-1185">Reference proteome</keyword>
<dbReference type="InterPro" id="IPR012879">
    <property type="entry name" value="CCDC47"/>
</dbReference>
<keyword evidence="2 5" id="KW-0812">Transmembrane</keyword>
<proteinExistence type="predicted"/>
<dbReference type="Proteomes" id="UP000092321">
    <property type="component" value="Unassembled WGS sequence"/>
</dbReference>
<feature type="transmembrane region" description="Helical" evidence="5">
    <location>
        <begin position="38"/>
        <end position="61"/>
    </location>
</feature>
<evidence type="ECO:0000313" key="6">
    <source>
        <dbReference type="EMBL" id="OBA25297.1"/>
    </source>
</evidence>
<evidence type="ECO:0000256" key="1">
    <source>
        <dbReference type="ARBA" id="ARBA00004167"/>
    </source>
</evidence>
<dbReference type="GO" id="GO:0005509">
    <property type="term" value="F:calcium ion binding"/>
    <property type="evidence" value="ECO:0007669"/>
    <property type="project" value="InterPro"/>
</dbReference>
<gene>
    <name evidence="6" type="ORF">HANVADRAFT_54005</name>
</gene>
<accession>A0A1B7T999</accession>
<comment type="subcellular location">
    <subcellularLocation>
        <location evidence="1">Membrane</location>
        <topology evidence="1">Single-pass membrane protein</topology>
    </subcellularLocation>
</comment>
<dbReference type="Pfam" id="PF07946">
    <property type="entry name" value="CCDC47"/>
    <property type="match status" value="1"/>
</dbReference>
<evidence type="ECO:0000313" key="7">
    <source>
        <dbReference type="Proteomes" id="UP000092321"/>
    </source>
</evidence>
<evidence type="ECO:0000256" key="2">
    <source>
        <dbReference type="ARBA" id="ARBA00022692"/>
    </source>
</evidence>
<dbReference type="PANTHER" id="PTHR12883:SF0">
    <property type="entry name" value="PAT COMPLEX SUBUNIT CCDC47"/>
    <property type="match status" value="1"/>
</dbReference>
<dbReference type="OrthoDB" id="10039147at2759"/>
<name>A0A1B7T999_9ASCO</name>
<dbReference type="EMBL" id="LXPE01000155">
    <property type="protein sequence ID" value="OBA25297.1"/>
    <property type="molecule type" value="Genomic_DNA"/>
</dbReference>
<dbReference type="AlphaFoldDB" id="A0A1B7T999"/>
<dbReference type="PANTHER" id="PTHR12883">
    <property type="entry name" value="ADIPOCYTE-SPECIFIC PROTEIN 4-RELATED"/>
    <property type="match status" value="1"/>
</dbReference>
<protein>
    <submittedName>
        <fullName evidence="6">DUF1682-domain-containing protein</fullName>
    </submittedName>
</protein>
<keyword evidence="3 5" id="KW-1133">Transmembrane helix</keyword>
<dbReference type="GO" id="GO:0005783">
    <property type="term" value="C:endoplasmic reticulum"/>
    <property type="evidence" value="ECO:0007669"/>
    <property type="project" value="InterPro"/>
</dbReference>
<reference evidence="7" key="1">
    <citation type="journal article" date="2016" name="Proc. Natl. Acad. Sci. U.S.A.">
        <title>Comparative genomics of biotechnologically important yeasts.</title>
        <authorList>
            <person name="Riley R."/>
            <person name="Haridas S."/>
            <person name="Wolfe K.H."/>
            <person name="Lopes M.R."/>
            <person name="Hittinger C.T."/>
            <person name="Goeker M."/>
            <person name="Salamov A.A."/>
            <person name="Wisecaver J.H."/>
            <person name="Long T.M."/>
            <person name="Calvey C.H."/>
            <person name="Aerts A.L."/>
            <person name="Barry K.W."/>
            <person name="Choi C."/>
            <person name="Clum A."/>
            <person name="Coughlan A.Y."/>
            <person name="Deshpande S."/>
            <person name="Douglass A.P."/>
            <person name="Hanson S.J."/>
            <person name="Klenk H.-P."/>
            <person name="LaButti K.M."/>
            <person name="Lapidus A."/>
            <person name="Lindquist E.A."/>
            <person name="Lipzen A.M."/>
            <person name="Meier-Kolthoff J.P."/>
            <person name="Ohm R.A."/>
            <person name="Otillar R.P."/>
            <person name="Pangilinan J.L."/>
            <person name="Peng Y."/>
            <person name="Rokas A."/>
            <person name="Rosa C.A."/>
            <person name="Scheuner C."/>
            <person name="Sibirny A.A."/>
            <person name="Slot J.C."/>
            <person name="Stielow J.B."/>
            <person name="Sun H."/>
            <person name="Kurtzman C.P."/>
            <person name="Blackwell M."/>
            <person name="Grigoriev I.V."/>
            <person name="Jeffries T.W."/>
        </authorList>
    </citation>
    <scope>NUCLEOTIDE SEQUENCE [LARGE SCALE GENOMIC DNA]</scope>
    <source>
        <strain evidence="7">NRRL Y-1626</strain>
    </source>
</reference>
<dbReference type="GO" id="GO:0016020">
    <property type="term" value="C:membrane"/>
    <property type="evidence" value="ECO:0007669"/>
    <property type="project" value="UniProtKB-SubCell"/>
</dbReference>
<comment type="caution">
    <text evidence="6">The sequence shown here is derived from an EMBL/GenBank/DDBJ whole genome shotgun (WGS) entry which is preliminary data.</text>
</comment>
<sequence>MIFGKITSYFKHIEALNAEYYSTPYNVISKKSIFERIALYNFSFETAMLLVIALMFLVFHFGKNQNTKITNAILLPINNAMYLEFGNIGFNYRMKKVPYITEHQNTLITSFFSGRKHVESMEIKIHLSSRYNPLGLLMERLMKTVLSGIMEDNVEEFVEITIKPNNVSESAKVSNTAGDLFPAQTRSTLPKKYQFVSGIVSKHSMTSSRNNYYYLRTVPMIETPRLPQEYVFMTENNTLSNGIFFKNQQDNERLNEVLDNCKWFLKSFTITDLPDEQPILDTDFDKSSSRIHIVLKLPKNQKDVDHLIELVQYALSIYDDFAAGEFVKIFMNPNLLKKIDSLRAHEKSNVLKIMKDVEVEMKKKELEDKKQQKTK</sequence>
<keyword evidence="4 5" id="KW-0472">Membrane</keyword>
<evidence type="ECO:0000256" key="3">
    <source>
        <dbReference type="ARBA" id="ARBA00022989"/>
    </source>
</evidence>
<dbReference type="GO" id="GO:0032469">
    <property type="term" value="P:endoplasmic reticulum calcium ion homeostasis"/>
    <property type="evidence" value="ECO:0007669"/>
    <property type="project" value="InterPro"/>
</dbReference>
<evidence type="ECO:0000256" key="5">
    <source>
        <dbReference type="SAM" id="Phobius"/>
    </source>
</evidence>
<organism evidence="6 7">
    <name type="scientific">Hanseniaspora valbyensis NRRL Y-1626</name>
    <dbReference type="NCBI Taxonomy" id="766949"/>
    <lineage>
        <taxon>Eukaryota</taxon>
        <taxon>Fungi</taxon>
        <taxon>Dikarya</taxon>
        <taxon>Ascomycota</taxon>
        <taxon>Saccharomycotina</taxon>
        <taxon>Saccharomycetes</taxon>
        <taxon>Saccharomycodales</taxon>
        <taxon>Saccharomycodaceae</taxon>
        <taxon>Hanseniaspora</taxon>
    </lineage>
</organism>